<feature type="domain" description="ER membrane protein complex subunit 7 beta-sandwich" evidence="9">
    <location>
        <begin position="38"/>
        <end position="146"/>
    </location>
</feature>
<feature type="transmembrane region" description="Helical" evidence="7">
    <location>
        <begin position="143"/>
        <end position="161"/>
    </location>
</feature>
<dbReference type="InterPro" id="IPR019008">
    <property type="entry name" value="Beta_sandwich_EMC7"/>
</dbReference>
<dbReference type="Proteomes" id="UP000053257">
    <property type="component" value="Unassembled WGS sequence"/>
</dbReference>
<feature type="compositionally biased region" description="Basic residues" evidence="6">
    <location>
        <begin position="225"/>
        <end position="235"/>
    </location>
</feature>
<evidence type="ECO:0000256" key="8">
    <source>
        <dbReference type="SAM" id="SignalP"/>
    </source>
</evidence>
<dbReference type="AlphaFoldDB" id="A0A0C3PVT0"/>
<accession>A0A0C3PVT0</accession>
<keyword evidence="4 7" id="KW-1133">Transmembrane helix</keyword>
<reference evidence="10 11" key="1">
    <citation type="journal article" date="2014" name="PLoS Genet.">
        <title>Analysis of the Phlebiopsis gigantea genome, transcriptome and secretome provides insight into its pioneer colonization strategies of wood.</title>
        <authorList>
            <person name="Hori C."/>
            <person name="Ishida T."/>
            <person name="Igarashi K."/>
            <person name="Samejima M."/>
            <person name="Suzuki H."/>
            <person name="Master E."/>
            <person name="Ferreira P."/>
            <person name="Ruiz-Duenas F.J."/>
            <person name="Held B."/>
            <person name="Canessa P."/>
            <person name="Larrondo L.F."/>
            <person name="Schmoll M."/>
            <person name="Druzhinina I.S."/>
            <person name="Kubicek C.P."/>
            <person name="Gaskell J.A."/>
            <person name="Kersten P."/>
            <person name="St John F."/>
            <person name="Glasner J."/>
            <person name="Sabat G."/>
            <person name="Splinter BonDurant S."/>
            <person name="Syed K."/>
            <person name="Yadav J."/>
            <person name="Mgbeahuruike A.C."/>
            <person name="Kovalchuk A."/>
            <person name="Asiegbu F.O."/>
            <person name="Lackner G."/>
            <person name="Hoffmeister D."/>
            <person name="Rencoret J."/>
            <person name="Gutierrez A."/>
            <person name="Sun H."/>
            <person name="Lindquist E."/>
            <person name="Barry K."/>
            <person name="Riley R."/>
            <person name="Grigoriev I.V."/>
            <person name="Henrissat B."/>
            <person name="Kues U."/>
            <person name="Berka R.M."/>
            <person name="Martinez A.T."/>
            <person name="Covert S.F."/>
            <person name="Blanchette R.A."/>
            <person name="Cullen D."/>
        </authorList>
    </citation>
    <scope>NUCLEOTIDE SEQUENCE [LARGE SCALE GENOMIC DNA]</scope>
    <source>
        <strain evidence="10 11">11061_1 CR5-6</strain>
    </source>
</reference>
<dbReference type="Pfam" id="PF09430">
    <property type="entry name" value="EMC7_beta-sandw"/>
    <property type="match status" value="1"/>
</dbReference>
<gene>
    <name evidence="10" type="ORF">PHLGIDRAFT_21319</name>
</gene>
<dbReference type="STRING" id="745531.A0A0C3PVT0"/>
<dbReference type="InterPro" id="IPR039163">
    <property type="entry name" value="EMC7"/>
</dbReference>
<comment type="subcellular location">
    <subcellularLocation>
        <location evidence="1">Membrane</location>
        <topology evidence="1">Single-pass membrane protein</topology>
    </subcellularLocation>
</comment>
<keyword evidence="2 7" id="KW-0812">Transmembrane</keyword>
<feature type="signal peptide" evidence="8">
    <location>
        <begin position="1"/>
        <end position="17"/>
    </location>
</feature>
<feature type="chain" id="PRO_5002168153" description="ER membrane protein complex subunit 7 beta-sandwich domain-containing protein" evidence="8">
    <location>
        <begin position="18"/>
        <end position="235"/>
    </location>
</feature>
<dbReference type="GO" id="GO:0072546">
    <property type="term" value="C:EMC complex"/>
    <property type="evidence" value="ECO:0007669"/>
    <property type="project" value="TreeGrafter"/>
</dbReference>
<name>A0A0C3PVT0_PHLG1</name>
<evidence type="ECO:0000313" key="11">
    <source>
        <dbReference type="Proteomes" id="UP000053257"/>
    </source>
</evidence>
<keyword evidence="5 7" id="KW-0472">Membrane</keyword>
<evidence type="ECO:0000256" key="7">
    <source>
        <dbReference type="SAM" id="Phobius"/>
    </source>
</evidence>
<feature type="region of interest" description="Disordered" evidence="6">
    <location>
        <begin position="202"/>
        <end position="235"/>
    </location>
</feature>
<dbReference type="PANTHER" id="PTHR13605:SF4">
    <property type="entry name" value="ER MEMBRANE PROTEIN COMPLEX SUBUNIT 7"/>
    <property type="match status" value="1"/>
</dbReference>
<organism evidence="10 11">
    <name type="scientific">Phlebiopsis gigantea (strain 11061_1 CR5-6)</name>
    <name type="common">White-rot fungus</name>
    <name type="synonym">Peniophora gigantea</name>
    <dbReference type="NCBI Taxonomy" id="745531"/>
    <lineage>
        <taxon>Eukaryota</taxon>
        <taxon>Fungi</taxon>
        <taxon>Dikarya</taxon>
        <taxon>Basidiomycota</taxon>
        <taxon>Agaricomycotina</taxon>
        <taxon>Agaricomycetes</taxon>
        <taxon>Polyporales</taxon>
        <taxon>Phanerochaetaceae</taxon>
        <taxon>Phlebiopsis</taxon>
    </lineage>
</organism>
<evidence type="ECO:0000256" key="4">
    <source>
        <dbReference type="ARBA" id="ARBA00022989"/>
    </source>
</evidence>
<dbReference type="HOGENOM" id="CLU_073620_3_0_1"/>
<evidence type="ECO:0000256" key="3">
    <source>
        <dbReference type="ARBA" id="ARBA00022729"/>
    </source>
</evidence>
<evidence type="ECO:0000313" key="10">
    <source>
        <dbReference type="EMBL" id="KIP12023.1"/>
    </source>
</evidence>
<dbReference type="OrthoDB" id="27095at2759"/>
<dbReference type="EMBL" id="KN840442">
    <property type="protein sequence ID" value="KIP12023.1"/>
    <property type="molecule type" value="Genomic_DNA"/>
</dbReference>
<evidence type="ECO:0000259" key="9">
    <source>
        <dbReference type="Pfam" id="PF09430"/>
    </source>
</evidence>
<dbReference type="PANTHER" id="PTHR13605">
    <property type="entry name" value="ER MEMBRANE PROTEIN COMPLEX SUBUNIT 7"/>
    <property type="match status" value="1"/>
</dbReference>
<evidence type="ECO:0000256" key="6">
    <source>
        <dbReference type="SAM" id="MobiDB-lite"/>
    </source>
</evidence>
<evidence type="ECO:0000256" key="5">
    <source>
        <dbReference type="ARBA" id="ARBA00023136"/>
    </source>
</evidence>
<protein>
    <recommendedName>
        <fullName evidence="9">ER membrane protein complex subunit 7 beta-sandwich domain-containing protein</fullName>
    </recommendedName>
</protein>
<proteinExistence type="predicted"/>
<evidence type="ECO:0000256" key="2">
    <source>
        <dbReference type="ARBA" id="ARBA00022692"/>
    </source>
</evidence>
<evidence type="ECO:0000256" key="1">
    <source>
        <dbReference type="ARBA" id="ARBA00004167"/>
    </source>
</evidence>
<keyword evidence="11" id="KW-1185">Reference proteome</keyword>
<sequence length="235" mass="25496">MRLSLLPLIGAVGCALGLDVQGYVQWNELCSGISELGQAKAVLDNGIRYGGITQDGGFSIPNVPPGIYVLSIISHDHIFDKLRVDVLETDSLPEIRPYLPGTPLLNPSAVALPYPIRISAAQKLDYYTDRQGFNLLAMFKNPMMMMMLVGGALVFSMPYIMKNLDPEVLQDFEKRQAKISTIQSSLNSGDLRTGLSALMSVGEEEASSATAGKPQAEPKVSSSGLKHRSGRNKKR</sequence>
<keyword evidence="3 8" id="KW-0732">Signal</keyword>